<dbReference type="PANTHER" id="PTHR42812:SF12">
    <property type="entry name" value="BETA-XYLOSIDASE-RELATED"/>
    <property type="match status" value="1"/>
</dbReference>
<keyword evidence="2 6" id="KW-0378">Hydrolase</keyword>
<evidence type="ECO:0000256" key="2">
    <source>
        <dbReference type="ARBA" id="ARBA00022801"/>
    </source>
</evidence>
<evidence type="ECO:0000256" key="4">
    <source>
        <dbReference type="PIRSR" id="PIRSR606710-1"/>
    </source>
</evidence>
<dbReference type="SUPFAM" id="SSF75005">
    <property type="entry name" value="Arabinanase/levansucrase/invertase"/>
    <property type="match status" value="1"/>
</dbReference>
<organism evidence="8 9">
    <name type="scientific">Segatella copri</name>
    <dbReference type="NCBI Taxonomy" id="165179"/>
    <lineage>
        <taxon>Bacteria</taxon>
        <taxon>Pseudomonadati</taxon>
        <taxon>Bacteroidota</taxon>
        <taxon>Bacteroidia</taxon>
        <taxon>Bacteroidales</taxon>
        <taxon>Prevotellaceae</taxon>
        <taxon>Segatella</taxon>
    </lineage>
</organism>
<keyword evidence="7" id="KW-0732">Signal</keyword>
<dbReference type="InterPro" id="IPR023296">
    <property type="entry name" value="Glyco_hydro_beta-prop_sf"/>
</dbReference>
<comment type="caution">
    <text evidence="8">The sequence shown here is derived from an EMBL/GenBank/DDBJ whole genome shotgun (WGS) entry which is preliminary data.</text>
</comment>
<dbReference type="InterPro" id="IPR051795">
    <property type="entry name" value="Glycosyl_Hydrlase_43"/>
</dbReference>
<keyword evidence="3 6" id="KW-0326">Glycosidase</keyword>
<name>A0AB35ZCA7_9BACT</name>
<dbReference type="GO" id="GO:0004553">
    <property type="term" value="F:hydrolase activity, hydrolyzing O-glycosyl compounds"/>
    <property type="evidence" value="ECO:0007669"/>
    <property type="project" value="InterPro"/>
</dbReference>
<dbReference type="Pfam" id="PF04616">
    <property type="entry name" value="Glyco_hydro_43"/>
    <property type="match status" value="1"/>
</dbReference>
<dbReference type="InterPro" id="IPR006710">
    <property type="entry name" value="Glyco_hydro_43"/>
</dbReference>
<dbReference type="RefSeq" id="WP_153087658.1">
    <property type="nucleotide sequence ID" value="NZ_VZBG01000010.1"/>
</dbReference>
<dbReference type="PANTHER" id="PTHR42812">
    <property type="entry name" value="BETA-XYLOSIDASE"/>
    <property type="match status" value="1"/>
</dbReference>
<feature type="signal peptide" evidence="7">
    <location>
        <begin position="1"/>
        <end position="19"/>
    </location>
</feature>
<sequence>MMKKLIILAGLLVSLQVNAQNYAKQWCADNGDGTYTNPIINSDFPDPDIIRVGDTYYYVSTTMFYFPGATILKSHDLVNWEYCANPLQKIAESEPFNLQNGYNQYSKGQWAPSLKYYQGKFYLHFIAFNHEKFADGGDFLLTATDPEGEWKVQKLNGFYYDSGLFFDEATGRRFVVAGYNEISVTELDENFNAIGSSKRIINKPNSGLEGSHMYHIGDYYYIYATYGGGYDHSQTIFRSKNPFGPYEEHDGLLFDRRDC</sequence>
<feature type="active site" description="Proton donor" evidence="4">
    <location>
        <position position="209"/>
    </location>
</feature>
<protein>
    <submittedName>
        <fullName evidence="8">Glycosyl hydrolase 43 family protein</fullName>
    </submittedName>
</protein>
<gene>
    <name evidence="8" type="ORF">F7D62_04455</name>
</gene>
<evidence type="ECO:0000256" key="3">
    <source>
        <dbReference type="ARBA" id="ARBA00023295"/>
    </source>
</evidence>
<evidence type="ECO:0000256" key="6">
    <source>
        <dbReference type="RuleBase" id="RU361187"/>
    </source>
</evidence>
<dbReference type="GO" id="GO:0005975">
    <property type="term" value="P:carbohydrate metabolic process"/>
    <property type="evidence" value="ECO:0007669"/>
    <property type="project" value="InterPro"/>
</dbReference>
<accession>A0AB35ZCA7</accession>
<evidence type="ECO:0000313" key="9">
    <source>
        <dbReference type="Proteomes" id="UP000390763"/>
    </source>
</evidence>
<dbReference type="Proteomes" id="UP000390763">
    <property type="component" value="Unassembled WGS sequence"/>
</dbReference>
<reference evidence="9" key="1">
    <citation type="submission" date="2019-09" db="EMBL/GenBank/DDBJ databases">
        <title>Distinct polysaccharide growth profiles of human intestinal Prevotella copri isolates.</title>
        <authorList>
            <person name="Fehlner-Peach H."/>
            <person name="Magnabosco C."/>
            <person name="Raghavan V."/>
            <person name="Scher J.U."/>
            <person name="Tett A."/>
            <person name="Cox L.M."/>
            <person name="Gottsegen C."/>
            <person name="Watters A."/>
            <person name="Wiltshire- Gordon J.D."/>
            <person name="Segata N."/>
            <person name="Bonneau R."/>
            <person name="Littman D.R."/>
        </authorList>
    </citation>
    <scope>NUCLEOTIDE SEQUENCE [LARGE SCALE GENOMIC DNA]</scope>
    <source>
        <strain evidence="9">iAK279</strain>
    </source>
</reference>
<evidence type="ECO:0000256" key="1">
    <source>
        <dbReference type="ARBA" id="ARBA00009865"/>
    </source>
</evidence>
<dbReference type="Gene3D" id="2.115.10.20">
    <property type="entry name" value="Glycosyl hydrolase domain, family 43"/>
    <property type="match status" value="1"/>
</dbReference>
<feature type="chain" id="PRO_5044225638" evidence="7">
    <location>
        <begin position="20"/>
        <end position="259"/>
    </location>
</feature>
<comment type="similarity">
    <text evidence="1 6">Belongs to the glycosyl hydrolase 43 family.</text>
</comment>
<feature type="site" description="Important for catalytic activity, responsible for pKa modulation of the active site Glu and correct orientation of both the proton donor and substrate" evidence="5">
    <location>
        <position position="161"/>
    </location>
</feature>
<evidence type="ECO:0000313" key="8">
    <source>
        <dbReference type="EMBL" id="MQO03374.1"/>
    </source>
</evidence>
<dbReference type="EMBL" id="VZBT01000039">
    <property type="protein sequence ID" value="MQO03374.1"/>
    <property type="molecule type" value="Genomic_DNA"/>
</dbReference>
<proteinExistence type="inferred from homology"/>
<evidence type="ECO:0000256" key="7">
    <source>
        <dbReference type="SAM" id="SignalP"/>
    </source>
</evidence>
<evidence type="ECO:0000256" key="5">
    <source>
        <dbReference type="PIRSR" id="PIRSR606710-2"/>
    </source>
</evidence>
<dbReference type="CDD" id="cd09001">
    <property type="entry name" value="GH43_FsAxh1-like"/>
    <property type="match status" value="1"/>
</dbReference>
<feature type="active site" description="Proton acceptor" evidence="4">
    <location>
        <position position="46"/>
    </location>
</feature>
<dbReference type="AlphaFoldDB" id="A0AB35ZCA7"/>